<dbReference type="Proteomes" id="UP000601055">
    <property type="component" value="Unassembled WGS sequence"/>
</dbReference>
<reference evidence="1" key="1">
    <citation type="submission" date="2019-11" db="EMBL/GenBank/DDBJ databases">
        <title>Description of Pedobacter sp. LMG 31464T.</title>
        <authorList>
            <person name="Carlier A."/>
            <person name="Qi S."/>
            <person name="Vandamme P."/>
        </authorList>
    </citation>
    <scope>NUCLEOTIDE SEQUENCE</scope>
    <source>
        <strain evidence="1">LMG 31464</strain>
    </source>
</reference>
<evidence type="ECO:0000313" key="2">
    <source>
        <dbReference type="Proteomes" id="UP000601055"/>
    </source>
</evidence>
<evidence type="ECO:0000313" key="1">
    <source>
        <dbReference type="EMBL" id="MBB2145740.1"/>
    </source>
</evidence>
<comment type="caution">
    <text evidence="1">The sequence shown here is derived from an EMBL/GenBank/DDBJ whole genome shotgun (WGS) entry which is preliminary data.</text>
</comment>
<name>A0A923IUB7_9SPHI</name>
<dbReference type="EMBL" id="WNXD01000002">
    <property type="protein sequence ID" value="MBB2145740.1"/>
    <property type="molecule type" value="Genomic_DNA"/>
</dbReference>
<sequence length="638" mass="72842">MDRHILKEQLRDAINGKRVLAAVFYSFTFDPHFFEDYVMPLLVPSRTFSDEHIYNNILWRRCQKEGLIPHITVYCDHFAKDSTMAPTLGYQMRCIRLPAKNGALVNFHPKESYVLLEGGTILHLNCSANLTASGWCENIETVSLRKLLRNSRPKITRKNFYQGTINAIAGLHGNGMLSIAEELIERELNYIDDDGQYFCNTEKSFMDVMDKLIEQHRPHLLEIISPYMYGEALLLGHLNKHGVGQIRCLIPSLKTNEILLEKQVFLSMRDKGVQWCGWTDVKISGEARNLHAKVYRLYSEDVTITITGSVNFTYPAWSYFSSDTDNQANIESAIIYIEGAQAPLLVPRDINEDEMVFLEKSDILTTESTDPGLRNAPDLSFILNWTDGTLAYALPKASKEPIPFKSILAGKQISEKKGKFTLSDRDISCLSKNALIEIVMGENVYSYYPLQLGVECRPLGFDITAVTILRFWMFEDIEQVENLSLELANQLTGESGEIGDEIEDQISLLNEFAHHFTALNKLEGRLFGQHLAGRAAHDDISYYLLSENLETVPFYINGLCGQLERHLVSHSFVWMVLQVLIVRFYDRSLSVFVRKEQSKVRRSLRQKRNGLAVYALSLEKKVDGLPEKSQWVIEQLKK</sequence>
<organism evidence="1 2">
    <name type="scientific">Pedobacter planticolens</name>
    <dbReference type="NCBI Taxonomy" id="2679964"/>
    <lineage>
        <taxon>Bacteria</taxon>
        <taxon>Pseudomonadati</taxon>
        <taxon>Bacteroidota</taxon>
        <taxon>Sphingobacteriia</taxon>
        <taxon>Sphingobacteriales</taxon>
        <taxon>Sphingobacteriaceae</taxon>
        <taxon>Pedobacter</taxon>
    </lineage>
</organism>
<protein>
    <recommendedName>
        <fullName evidence="3">Phospholipase D-like domain-containing protein</fullName>
    </recommendedName>
</protein>
<dbReference type="RefSeq" id="WP_182922432.1">
    <property type="nucleotide sequence ID" value="NZ_WNXD01000002.1"/>
</dbReference>
<keyword evidence="2" id="KW-1185">Reference proteome</keyword>
<proteinExistence type="predicted"/>
<gene>
    <name evidence="1" type="ORF">GM921_09600</name>
</gene>
<accession>A0A923IUB7</accession>
<dbReference type="AlphaFoldDB" id="A0A923IUB7"/>
<evidence type="ECO:0008006" key="3">
    <source>
        <dbReference type="Google" id="ProtNLM"/>
    </source>
</evidence>
<dbReference type="Gene3D" id="3.30.870.10">
    <property type="entry name" value="Endonuclease Chain A"/>
    <property type="match status" value="1"/>
</dbReference>